<dbReference type="Proteomes" id="UP001500067">
    <property type="component" value="Unassembled WGS sequence"/>
</dbReference>
<dbReference type="RefSeq" id="WP_345078471.1">
    <property type="nucleotide sequence ID" value="NZ_BAABFA010000005.1"/>
</dbReference>
<organism evidence="3 4">
    <name type="scientific">Nemorincola caseinilytica</name>
    <dbReference type="NCBI Taxonomy" id="2054315"/>
    <lineage>
        <taxon>Bacteria</taxon>
        <taxon>Pseudomonadati</taxon>
        <taxon>Bacteroidota</taxon>
        <taxon>Chitinophagia</taxon>
        <taxon>Chitinophagales</taxon>
        <taxon>Chitinophagaceae</taxon>
        <taxon>Nemorincola</taxon>
    </lineage>
</organism>
<protein>
    <recommendedName>
        <fullName evidence="2">Copper-binding protein MbnP-like domain-containing protein</fullName>
    </recommendedName>
</protein>
<comment type="caution">
    <text evidence="3">The sequence shown here is derived from an EMBL/GenBank/DDBJ whole genome shotgun (WGS) entry which is preliminary data.</text>
</comment>
<dbReference type="InterPro" id="IPR046863">
    <property type="entry name" value="MbnP-like_dom"/>
</dbReference>
<evidence type="ECO:0000313" key="4">
    <source>
        <dbReference type="Proteomes" id="UP001500067"/>
    </source>
</evidence>
<name>A0ABP8N958_9BACT</name>
<sequence>MVRALYILLCFLMVGTVSAQTRQYAVSFVPCYGDNILTAGDTYAAAGIDTVQVTTLRFYISGIELMRQETSVWKEANSYHLLDMEEPSSMHLALNIPNGLAFDAIKLRLGIDSITNVSGAMGGELDPTKGMYWSWQSGYINFKLEGTSPACATRKHEFQFHLGGYAGAQNSMQTVVLKVNDKDGVAISLDIKKFLSGIDLHTTNSIMIPGPNAVALSRKVVGSFSIGP</sequence>
<evidence type="ECO:0000313" key="3">
    <source>
        <dbReference type="EMBL" id="GAA4461584.1"/>
    </source>
</evidence>
<keyword evidence="4" id="KW-1185">Reference proteome</keyword>
<keyword evidence="1" id="KW-0732">Signal</keyword>
<feature type="domain" description="Copper-binding protein MbnP-like" evidence="2">
    <location>
        <begin position="24"/>
        <end position="207"/>
    </location>
</feature>
<proteinExistence type="predicted"/>
<dbReference type="Pfam" id="PF20243">
    <property type="entry name" value="MbnP"/>
    <property type="match status" value="1"/>
</dbReference>
<evidence type="ECO:0000256" key="1">
    <source>
        <dbReference type="SAM" id="SignalP"/>
    </source>
</evidence>
<accession>A0ABP8N958</accession>
<gene>
    <name evidence="3" type="ORF">GCM10023093_06480</name>
</gene>
<dbReference type="EMBL" id="BAABFA010000005">
    <property type="protein sequence ID" value="GAA4461584.1"/>
    <property type="molecule type" value="Genomic_DNA"/>
</dbReference>
<reference evidence="4" key="1">
    <citation type="journal article" date="2019" name="Int. J. Syst. Evol. Microbiol.">
        <title>The Global Catalogue of Microorganisms (GCM) 10K type strain sequencing project: providing services to taxonomists for standard genome sequencing and annotation.</title>
        <authorList>
            <consortium name="The Broad Institute Genomics Platform"/>
            <consortium name="The Broad Institute Genome Sequencing Center for Infectious Disease"/>
            <person name="Wu L."/>
            <person name="Ma J."/>
        </authorList>
    </citation>
    <scope>NUCLEOTIDE SEQUENCE [LARGE SCALE GENOMIC DNA]</scope>
    <source>
        <strain evidence="4">JCM 32105</strain>
    </source>
</reference>
<feature type="chain" id="PRO_5046224026" description="Copper-binding protein MbnP-like domain-containing protein" evidence="1">
    <location>
        <begin position="20"/>
        <end position="228"/>
    </location>
</feature>
<evidence type="ECO:0000259" key="2">
    <source>
        <dbReference type="Pfam" id="PF20243"/>
    </source>
</evidence>
<feature type="signal peptide" evidence="1">
    <location>
        <begin position="1"/>
        <end position="19"/>
    </location>
</feature>